<keyword evidence="4" id="KW-0489">Methyltransferase</keyword>
<dbReference type="OrthoDB" id="538249at2759"/>
<protein>
    <recommendedName>
        <fullName evidence="10">Radical SAM core domain-containing protein</fullName>
    </recommendedName>
</protein>
<sequence length="344" mass="38744">MSQSSKMRTLKPNTILDRESLVRFFHDHNINQVHLSKIWRLMIKDPHLGFDDIPGLPKAAASLLSENFCTLTSVLKETSDSKDGRTTKLLIELQDKQMIEAVIIRHSDTRSGGHTVLCVSSQVGCKMGCTFCATGTMGLLSQLTAGEILEQLLHAKIHLEKQQNNETQGTVNKKLERTEINFKKKKCLKGKIRNIVFMGMGEPLDNYDAVSEAIEGMHDRCRFNIAWNHITVSTVGVIPKIRTLATQFPHVNLALSLHAPNQEIRCKIVPSAKAYPMDKLMHALKYYIVCTNNKVFIEYICIGNVNVSEECAHELSKMMIHYLNEVEVDTGKKPQITTKEGLDE</sequence>
<evidence type="ECO:0000256" key="6">
    <source>
        <dbReference type="ARBA" id="ARBA00022691"/>
    </source>
</evidence>
<dbReference type="GO" id="GO:0051539">
    <property type="term" value="F:4 iron, 4 sulfur cluster binding"/>
    <property type="evidence" value="ECO:0007669"/>
    <property type="project" value="UniProtKB-KW"/>
</dbReference>
<evidence type="ECO:0000259" key="10">
    <source>
        <dbReference type="PROSITE" id="PS51918"/>
    </source>
</evidence>
<evidence type="ECO:0000256" key="8">
    <source>
        <dbReference type="ARBA" id="ARBA00023004"/>
    </source>
</evidence>
<organism evidence="11 12">
    <name type="scientific">Reticulomyxa filosa</name>
    <dbReference type="NCBI Taxonomy" id="46433"/>
    <lineage>
        <taxon>Eukaryota</taxon>
        <taxon>Sar</taxon>
        <taxon>Rhizaria</taxon>
        <taxon>Retaria</taxon>
        <taxon>Foraminifera</taxon>
        <taxon>Monothalamids</taxon>
        <taxon>Reticulomyxidae</taxon>
        <taxon>Reticulomyxa</taxon>
    </lineage>
</organism>
<dbReference type="PROSITE" id="PS51918">
    <property type="entry name" value="RADICAL_SAM"/>
    <property type="match status" value="1"/>
</dbReference>
<dbReference type="InterPro" id="IPR040072">
    <property type="entry name" value="Methyltransferase_A"/>
</dbReference>
<evidence type="ECO:0000256" key="3">
    <source>
        <dbReference type="ARBA" id="ARBA00022490"/>
    </source>
</evidence>
<dbReference type="InterPro" id="IPR007197">
    <property type="entry name" value="rSAM"/>
</dbReference>
<dbReference type="Gene3D" id="3.20.20.70">
    <property type="entry name" value="Aldolase class I"/>
    <property type="match status" value="1"/>
</dbReference>
<dbReference type="OMA" id="FIEYICI"/>
<dbReference type="InterPro" id="IPR004383">
    <property type="entry name" value="rRNA_lsu_MTrfase_RlmN/Cfr"/>
</dbReference>
<dbReference type="GO" id="GO:0046872">
    <property type="term" value="F:metal ion binding"/>
    <property type="evidence" value="ECO:0007669"/>
    <property type="project" value="UniProtKB-KW"/>
</dbReference>
<dbReference type="PANTHER" id="PTHR30544">
    <property type="entry name" value="23S RRNA METHYLTRANSFERASE"/>
    <property type="match status" value="1"/>
</dbReference>
<gene>
    <name evidence="11" type="ORF">RFI_14714</name>
</gene>
<keyword evidence="6" id="KW-0949">S-adenosyl-L-methionine</keyword>
<dbReference type="GO" id="GO:0005737">
    <property type="term" value="C:cytoplasm"/>
    <property type="evidence" value="ECO:0007669"/>
    <property type="project" value="UniProtKB-SubCell"/>
</dbReference>
<keyword evidence="12" id="KW-1185">Reference proteome</keyword>
<name>X6N885_RETFI</name>
<feature type="non-terminal residue" evidence="11">
    <location>
        <position position="344"/>
    </location>
</feature>
<dbReference type="Proteomes" id="UP000023152">
    <property type="component" value="Unassembled WGS sequence"/>
</dbReference>
<dbReference type="GO" id="GO:0070475">
    <property type="term" value="P:rRNA base methylation"/>
    <property type="evidence" value="ECO:0007669"/>
    <property type="project" value="TreeGrafter"/>
</dbReference>
<dbReference type="GO" id="GO:0008173">
    <property type="term" value="F:RNA methyltransferase activity"/>
    <property type="evidence" value="ECO:0007669"/>
    <property type="project" value="InterPro"/>
</dbReference>
<keyword evidence="3" id="KW-0963">Cytoplasm</keyword>
<dbReference type="SFLD" id="SFLDS00029">
    <property type="entry name" value="Radical_SAM"/>
    <property type="match status" value="1"/>
</dbReference>
<accession>X6N885</accession>
<dbReference type="EMBL" id="ASPP01010693">
    <property type="protein sequence ID" value="ETO22485.1"/>
    <property type="molecule type" value="Genomic_DNA"/>
</dbReference>
<dbReference type="PIRSF" id="PIRSF006004">
    <property type="entry name" value="CHP00048"/>
    <property type="match status" value="1"/>
</dbReference>
<dbReference type="InterPro" id="IPR013785">
    <property type="entry name" value="Aldolase_TIM"/>
</dbReference>
<comment type="cofactor">
    <cofactor evidence="1">
        <name>[4Fe-4S] cluster</name>
        <dbReference type="ChEBI" id="CHEBI:49883"/>
    </cofactor>
</comment>
<evidence type="ECO:0000256" key="5">
    <source>
        <dbReference type="ARBA" id="ARBA00022679"/>
    </source>
</evidence>
<dbReference type="PANTHER" id="PTHR30544:SF8">
    <property type="entry name" value="RADICAL SAM SUPERFAMILY PROTEIN"/>
    <property type="match status" value="1"/>
</dbReference>
<comment type="caution">
    <text evidence="11">The sequence shown here is derived from an EMBL/GenBank/DDBJ whole genome shotgun (WGS) entry which is preliminary data.</text>
</comment>
<dbReference type="GO" id="GO:0030488">
    <property type="term" value="P:tRNA methylation"/>
    <property type="evidence" value="ECO:0007669"/>
    <property type="project" value="TreeGrafter"/>
</dbReference>
<keyword evidence="7" id="KW-0479">Metal-binding</keyword>
<keyword evidence="2" id="KW-0004">4Fe-4S</keyword>
<evidence type="ECO:0000256" key="7">
    <source>
        <dbReference type="ARBA" id="ARBA00022723"/>
    </source>
</evidence>
<dbReference type="Pfam" id="PF04055">
    <property type="entry name" value="Radical_SAM"/>
    <property type="match status" value="1"/>
</dbReference>
<evidence type="ECO:0000256" key="1">
    <source>
        <dbReference type="ARBA" id="ARBA00001966"/>
    </source>
</evidence>
<evidence type="ECO:0000313" key="11">
    <source>
        <dbReference type="EMBL" id="ETO22485.1"/>
    </source>
</evidence>
<feature type="domain" description="Radical SAM core" evidence="10">
    <location>
        <begin position="111"/>
        <end position="344"/>
    </location>
</feature>
<keyword evidence="8" id="KW-0408">Iron</keyword>
<evidence type="ECO:0000256" key="4">
    <source>
        <dbReference type="ARBA" id="ARBA00022603"/>
    </source>
</evidence>
<evidence type="ECO:0000313" key="12">
    <source>
        <dbReference type="Proteomes" id="UP000023152"/>
    </source>
</evidence>
<proteinExistence type="predicted"/>
<evidence type="ECO:0000256" key="9">
    <source>
        <dbReference type="ARBA" id="ARBA00023014"/>
    </source>
</evidence>
<reference evidence="11 12" key="1">
    <citation type="journal article" date="2013" name="Curr. Biol.">
        <title>The Genome of the Foraminiferan Reticulomyxa filosa.</title>
        <authorList>
            <person name="Glockner G."/>
            <person name="Hulsmann N."/>
            <person name="Schleicher M."/>
            <person name="Noegel A.A."/>
            <person name="Eichinger L."/>
            <person name="Gallinger C."/>
            <person name="Pawlowski J."/>
            <person name="Sierra R."/>
            <person name="Euteneuer U."/>
            <person name="Pillet L."/>
            <person name="Moustafa A."/>
            <person name="Platzer M."/>
            <person name="Groth M."/>
            <person name="Szafranski K."/>
            <person name="Schliwa M."/>
        </authorList>
    </citation>
    <scope>NUCLEOTIDE SEQUENCE [LARGE SCALE GENOMIC DNA]</scope>
</reference>
<keyword evidence="9" id="KW-0411">Iron-sulfur</keyword>
<evidence type="ECO:0000256" key="2">
    <source>
        <dbReference type="ARBA" id="ARBA00022485"/>
    </source>
</evidence>
<keyword evidence="5" id="KW-0808">Transferase</keyword>
<dbReference type="AlphaFoldDB" id="X6N885"/>